<organism evidence="1 2">
    <name type="scientific">Ogataea polymorpha</name>
    <dbReference type="NCBI Taxonomy" id="460523"/>
    <lineage>
        <taxon>Eukaryota</taxon>
        <taxon>Fungi</taxon>
        <taxon>Dikarya</taxon>
        <taxon>Ascomycota</taxon>
        <taxon>Saccharomycotina</taxon>
        <taxon>Pichiomycetes</taxon>
        <taxon>Pichiales</taxon>
        <taxon>Pichiaceae</taxon>
        <taxon>Ogataea</taxon>
    </lineage>
</organism>
<reference evidence="1" key="2">
    <citation type="submission" date="2021-01" db="EMBL/GenBank/DDBJ databases">
        <authorList>
            <person name="Schikora-Tamarit M.A."/>
        </authorList>
    </citation>
    <scope>NUCLEOTIDE SEQUENCE</scope>
    <source>
        <strain evidence="1">NCAIM Y.01608</strain>
    </source>
</reference>
<evidence type="ECO:0000313" key="2">
    <source>
        <dbReference type="Proteomes" id="UP000788993"/>
    </source>
</evidence>
<name>A0A9P8NRR8_9ASCO</name>
<sequence length="101" mass="10915">MEATIGRNFVFSVAKMGISLLIKPNAMAETLTERCLDNRSLYWNISARTLYCFGEIGDVHFVSSSGDETTEVVSASDSSSLSTSRIFSFFIGSSITSPAVS</sequence>
<proteinExistence type="predicted"/>
<dbReference type="Proteomes" id="UP000788993">
    <property type="component" value="Unassembled WGS sequence"/>
</dbReference>
<dbReference type="EMBL" id="JAEUBD010001571">
    <property type="protein sequence ID" value="KAH3658682.1"/>
    <property type="molecule type" value="Genomic_DNA"/>
</dbReference>
<keyword evidence="2" id="KW-1185">Reference proteome</keyword>
<gene>
    <name evidence="1" type="ORF">OGATHE_006406</name>
</gene>
<comment type="caution">
    <text evidence="1">The sequence shown here is derived from an EMBL/GenBank/DDBJ whole genome shotgun (WGS) entry which is preliminary data.</text>
</comment>
<accession>A0A9P8NRR8</accession>
<evidence type="ECO:0000313" key="1">
    <source>
        <dbReference type="EMBL" id="KAH3658682.1"/>
    </source>
</evidence>
<dbReference type="AlphaFoldDB" id="A0A9P8NRR8"/>
<protein>
    <submittedName>
        <fullName evidence="1">Uncharacterized protein</fullName>
    </submittedName>
</protein>
<reference evidence="1" key="1">
    <citation type="journal article" date="2021" name="Open Biol.">
        <title>Shared evolutionary footprints suggest mitochondrial oxidative damage underlies multiple complex I losses in fungi.</title>
        <authorList>
            <person name="Schikora-Tamarit M.A."/>
            <person name="Marcet-Houben M."/>
            <person name="Nosek J."/>
            <person name="Gabaldon T."/>
        </authorList>
    </citation>
    <scope>NUCLEOTIDE SEQUENCE</scope>
    <source>
        <strain evidence="1">NCAIM Y.01608</strain>
    </source>
</reference>